<dbReference type="PANTHER" id="PTHR33630:SF13">
    <property type="entry name" value="ACETYLXYLAN ESTERASE"/>
    <property type="match status" value="1"/>
</dbReference>
<protein>
    <submittedName>
        <fullName evidence="7">Cutinase-domain-containing protein</fullName>
    </submittedName>
</protein>
<accession>A0A9P8V9J6</accession>
<dbReference type="Pfam" id="PF00734">
    <property type="entry name" value="CBM_1"/>
    <property type="match status" value="1"/>
</dbReference>
<dbReference type="GO" id="GO:0005975">
    <property type="term" value="P:carbohydrate metabolic process"/>
    <property type="evidence" value="ECO:0007669"/>
    <property type="project" value="InterPro"/>
</dbReference>
<evidence type="ECO:0000256" key="1">
    <source>
        <dbReference type="ARBA" id="ARBA00022729"/>
    </source>
</evidence>
<evidence type="ECO:0000256" key="5">
    <source>
        <dbReference type="SAM" id="SignalP"/>
    </source>
</evidence>
<keyword evidence="8" id="KW-1185">Reference proteome</keyword>
<dbReference type="PROSITE" id="PS51164">
    <property type="entry name" value="CBM1_2"/>
    <property type="match status" value="1"/>
</dbReference>
<dbReference type="PANTHER" id="PTHR33630">
    <property type="entry name" value="CUTINASE RV1984C-RELATED-RELATED"/>
    <property type="match status" value="1"/>
</dbReference>
<comment type="caution">
    <text evidence="7">The sequence shown here is derived from an EMBL/GenBank/DDBJ whole genome shotgun (WGS) entry which is preliminary data.</text>
</comment>
<dbReference type="GO" id="GO:0052689">
    <property type="term" value="F:carboxylic ester hydrolase activity"/>
    <property type="evidence" value="ECO:0007669"/>
    <property type="project" value="UniProtKB-ARBA"/>
</dbReference>
<gene>
    <name evidence="7" type="ORF">F5X68DRAFT_277011</name>
</gene>
<feature type="compositionally biased region" description="Low complexity" evidence="4">
    <location>
        <begin position="231"/>
        <end position="250"/>
    </location>
</feature>
<dbReference type="AlphaFoldDB" id="A0A9P8V9J6"/>
<dbReference type="InterPro" id="IPR035971">
    <property type="entry name" value="CBD_sf"/>
</dbReference>
<dbReference type="SUPFAM" id="SSF53474">
    <property type="entry name" value="alpha/beta-Hydrolases"/>
    <property type="match status" value="1"/>
</dbReference>
<evidence type="ECO:0000256" key="2">
    <source>
        <dbReference type="ARBA" id="ARBA00022801"/>
    </source>
</evidence>
<dbReference type="OrthoDB" id="5823761at2759"/>
<dbReference type="GO" id="GO:0005576">
    <property type="term" value="C:extracellular region"/>
    <property type="evidence" value="ECO:0007669"/>
    <property type="project" value="InterPro"/>
</dbReference>
<keyword evidence="1 5" id="KW-0732">Signal</keyword>
<dbReference type="InterPro" id="IPR000254">
    <property type="entry name" value="CBD"/>
</dbReference>
<dbReference type="SMART" id="SM01110">
    <property type="entry name" value="Cutinase"/>
    <property type="match status" value="1"/>
</dbReference>
<sequence length="290" mass="30332">MLAYSLLASGLLAAGAAAAAVEARQECPPTHLFSVGSGAIDYTVEQLLLYYPETTVDVVTYGASVSEGTAGLATAINDFHSNCPSTKLVLLGNADGARLVDNAVCAGPDVEGGIFDDAPFLTDGALNATRSIVLYGDPRFRFDDENIPNIAGCSEHGPAARQLGSKCPAAAGKARHYCESVDAGCCVGCVEGQPPYTDYESVYANDAIDFVLWGLYDEEPEEPTPTPSPTPTSTVVTTTRTTSTGPTPTGPECRPLWAQCGGVSWTGATCCQQGNCLYLNTWHSQCLMPA</sequence>
<feature type="domain" description="CBM1" evidence="6">
    <location>
        <begin position="252"/>
        <end position="287"/>
    </location>
</feature>
<dbReference type="GO" id="GO:0030248">
    <property type="term" value="F:cellulose binding"/>
    <property type="evidence" value="ECO:0007669"/>
    <property type="project" value="InterPro"/>
</dbReference>
<evidence type="ECO:0000259" key="6">
    <source>
        <dbReference type="PROSITE" id="PS51164"/>
    </source>
</evidence>
<proteinExistence type="predicted"/>
<organism evidence="7 8">
    <name type="scientific">Plectosphaerella plurivora</name>
    <dbReference type="NCBI Taxonomy" id="936078"/>
    <lineage>
        <taxon>Eukaryota</taxon>
        <taxon>Fungi</taxon>
        <taxon>Dikarya</taxon>
        <taxon>Ascomycota</taxon>
        <taxon>Pezizomycotina</taxon>
        <taxon>Sordariomycetes</taxon>
        <taxon>Hypocreomycetidae</taxon>
        <taxon>Glomerellales</taxon>
        <taxon>Plectosphaerellaceae</taxon>
        <taxon>Plectosphaerella</taxon>
    </lineage>
</organism>
<evidence type="ECO:0000256" key="4">
    <source>
        <dbReference type="SAM" id="MobiDB-lite"/>
    </source>
</evidence>
<feature type="region of interest" description="Disordered" evidence="4">
    <location>
        <begin position="218"/>
        <end position="250"/>
    </location>
</feature>
<dbReference type="InterPro" id="IPR029058">
    <property type="entry name" value="AB_hydrolase_fold"/>
</dbReference>
<evidence type="ECO:0000256" key="3">
    <source>
        <dbReference type="ARBA" id="ARBA00023157"/>
    </source>
</evidence>
<evidence type="ECO:0000313" key="7">
    <source>
        <dbReference type="EMBL" id="KAH6685012.1"/>
    </source>
</evidence>
<feature type="chain" id="PRO_5040146148" evidence="5">
    <location>
        <begin position="19"/>
        <end position="290"/>
    </location>
</feature>
<dbReference type="Gene3D" id="3.40.50.1820">
    <property type="entry name" value="alpha/beta hydrolase"/>
    <property type="match status" value="1"/>
</dbReference>
<dbReference type="SMART" id="SM00236">
    <property type="entry name" value="fCBD"/>
    <property type="match status" value="1"/>
</dbReference>
<dbReference type="InterPro" id="IPR000675">
    <property type="entry name" value="Cutinase/axe"/>
</dbReference>
<feature type="signal peptide" evidence="5">
    <location>
        <begin position="1"/>
        <end position="18"/>
    </location>
</feature>
<dbReference type="Proteomes" id="UP000770015">
    <property type="component" value="Unassembled WGS sequence"/>
</dbReference>
<dbReference type="EMBL" id="JAGSXJ010000016">
    <property type="protein sequence ID" value="KAH6685012.1"/>
    <property type="molecule type" value="Genomic_DNA"/>
</dbReference>
<evidence type="ECO:0000313" key="8">
    <source>
        <dbReference type="Proteomes" id="UP000770015"/>
    </source>
</evidence>
<dbReference type="PROSITE" id="PS00562">
    <property type="entry name" value="CBM1_1"/>
    <property type="match status" value="1"/>
</dbReference>
<dbReference type="SUPFAM" id="SSF57180">
    <property type="entry name" value="Cellulose-binding domain"/>
    <property type="match status" value="1"/>
</dbReference>
<reference evidence="7" key="1">
    <citation type="journal article" date="2021" name="Nat. Commun.">
        <title>Genetic determinants of endophytism in the Arabidopsis root mycobiome.</title>
        <authorList>
            <person name="Mesny F."/>
            <person name="Miyauchi S."/>
            <person name="Thiergart T."/>
            <person name="Pickel B."/>
            <person name="Atanasova L."/>
            <person name="Karlsson M."/>
            <person name="Huettel B."/>
            <person name="Barry K.W."/>
            <person name="Haridas S."/>
            <person name="Chen C."/>
            <person name="Bauer D."/>
            <person name="Andreopoulos W."/>
            <person name="Pangilinan J."/>
            <person name="LaButti K."/>
            <person name="Riley R."/>
            <person name="Lipzen A."/>
            <person name="Clum A."/>
            <person name="Drula E."/>
            <person name="Henrissat B."/>
            <person name="Kohler A."/>
            <person name="Grigoriev I.V."/>
            <person name="Martin F.M."/>
            <person name="Hacquard S."/>
        </authorList>
    </citation>
    <scope>NUCLEOTIDE SEQUENCE</scope>
    <source>
        <strain evidence="7">MPI-SDFR-AT-0117</strain>
    </source>
</reference>
<name>A0A9P8V9J6_9PEZI</name>
<keyword evidence="3" id="KW-1015">Disulfide bond</keyword>
<keyword evidence="2" id="KW-0378">Hydrolase</keyword>
<dbReference type="Pfam" id="PF01083">
    <property type="entry name" value="Cutinase"/>
    <property type="match status" value="1"/>
</dbReference>